<dbReference type="InterPro" id="IPR043682">
    <property type="entry name" value="RqcH_bacterial"/>
</dbReference>
<name>A0A2A6E4P4_9BACL</name>
<dbReference type="GO" id="GO:0000049">
    <property type="term" value="F:tRNA binding"/>
    <property type="evidence" value="ECO:0007669"/>
    <property type="project" value="UniProtKB-UniRule"/>
</dbReference>
<feature type="domain" description="NFACT RNA-binding" evidence="6">
    <location>
        <begin position="457"/>
        <end position="546"/>
    </location>
</feature>
<keyword evidence="1 5" id="KW-0820">tRNA-binding</keyword>
<evidence type="ECO:0000256" key="2">
    <source>
        <dbReference type="ARBA" id="ARBA00022730"/>
    </source>
</evidence>
<dbReference type="InterPro" id="IPR008532">
    <property type="entry name" value="NFACT_RNA-bd"/>
</dbReference>
<evidence type="ECO:0000259" key="6">
    <source>
        <dbReference type="Pfam" id="PF05670"/>
    </source>
</evidence>
<keyword evidence="2 5" id="KW-0699">rRNA-binding</keyword>
<dbReference type="EMBL" id="MOXJ01000001">
    <property type="protein sequence ID" value="PDO11737.1"/>
    <property type="molecule type" value="Genomic_DNA"/>
</dbReference>
<dbReference type="GO" id="GO:0019843">
    <property type="term" value="F:rRNA binding"/>
    <property type="evidence" value="ECO:0007669"/>
    <property type="project" value="UniProtKB-UniRule"/>
</dbReference>
<evidence type="ECO:0000256" key="3">
    <source>
        <dbReference type="ARBA" id="ARBA00022884"/>
    </source>
</evidence>
<evidence type="ECO:0000313" key="7">
    <source>
        <dbReference type="EMBL" id="PDO11737.1"/>
    </source>
</evidence>
<dbReference type="GO" id="GO:0072344">
    <property type="term" value="P:rescue of stalled ribosome"/>
    <property type="evidence" value="ECO:0007669"/>
    <property type="project" value="UniProtKB-UniRule"/>
</dbReference>
<dbReference type="InterPro" id="IPR051608">
    <property type="entry name" value="RQC_Subunit_NEMF"/>
</dbReference>
<dbReference type="PANTHER" id="PTHR15239:SF6">
    <property type="entry name" value="RIBOSOME QUALITY CONTROL COMPLEX SUBUNIT NEMF"/>
    <property type="match status" value="1"/>
</dbReference>
<organism evidence="7 8">
    <name type="scientific">Candidatus Reconcilbacillus cellulovorans</name>
    <dbReference type="NCBI Taxonomy" id="1906605"/>
    <lineage>
        <taxon>Bacteria</taxon>
        <taxon>Bacillati</taxon>
        <taxon>Bacillota</taxon>
        <taxon>Bacilli</taxon>
        <taxon>Bacillales</taxon>
        <taxon>Paenibacillaceae</taxon>
        <taxon>Candidatus Reconcilbacillus</taxon>
    </lineage>
</organism>
<comment type="function">
    <text evidence="5">Key component of the ribosome quality control system (RQC), a ribosome-associated complex that mediates the extraction of incompletely synthesized nascent chains from stalled ribosomes and their subsequent degradation. RqcH recruits Ala-charged tRNA, and with RqcP directs the elongation of stalled nascent chains on 50S ribosomal subunits, leading to non-templated C-terminal alanine extensions (Ala tail). The Ala tail promotes nascent chain degradation. May add between 1 and at least 8 Ala residues. Binds to stalled 50S ribosomal subunits.</text>
</comment>
<keyword evidence="4 5" id="KW-0648">Protein biosynthesis</keyword>
<dbReference type="HAMAP" id="MF_00844_B">
    <property type="entry name" value="RqcH_B"/>
    <property type="match status" value="1"/>
</dbReference>
<keyword evidence="5" id="KW-0175">Coiled coil</keyword>
<dbReference type="PANTHER" id="PTHR15239">
    <property type="entry name" value="NUCLEAR EXPORT MEDIATOR FACTOR NEMF"/>
    <property type="match status" value="1"/>
</dbReference>
<evidence type="ECO:0000313" key="8">
    <source>
        <dbReference type="Proteomes" id="UP000243688"/>
    </source>
</evidence>
<dbReference type="Gene3D" id="1.10.8.50">
    <property type="match status" value="1"/>
</dbReference>
<dbReference type="GO" id="GO:0043023">
    <property type="term" value="F:ribosomal large subunit binding"/>
    <property type="evidence" value="ECO:0007669"/>
    <property type="project" value="UniProtKB-UniRule"/>
</dbReference>
<dbReference type="Proteomes" id="UP000243688">
    <property type="component" value="Unassembled WGS sequence"/>
</dbReference>
<accession>A0A2A6E4P4</accession>
<dbReference type="Gene3D" id="2.30.310.10">
    <property type="entry name" value="ibrinogen binding protein from staphylococcus aureus domain"/>
    <property type="match status" value="1"/>
</dbReference>
<comment type="caution">
    <text evidence="7">The sequence shown here is derived from an EMBL/GenBank/DDBJ whole genome shotgun (WGS) entry which is preliminary data.</text>
</comment>
<proteinExistence type="inferred from homology"/>
<sequence>MSMDGLAIRALVAELAGLRGGRIVRVYQPDETDLVLHIRTAEETVRLLLSAHPSLPRIHPLSRGQPANPPEPPAFCMFMRKHCEGAVVEAIRQVGAERIVHIDLRGRDELGDAVTRRIIVELMGRHSNIILVDPASGVVLDAIRRVTPAVSRYRTVLPGSVYVDPPEQRKVDPFHSAEEELVRRLETVDESFPPERKLTETIAGVGPVSAREIAHRAGPNASARDLVAALLDGVRSIAESKAEPNIVVLPDGKPIFSVLRITYVQGDQRFFTTMGECLEQYYGERAEADRARRAAEELLRFVRKERQKTEEKLAKLRQSLLEAEEAERFRLYGELLTASLHLIPKGAQSFEAVNYYEESLPIIDIPLDPALSPSENAQRYFKKYNKAKNSLPLLREQIRRAEEEQAYLETLEYQLENATPQDLDEIREELIEQGRLKQKATGRPAKRAVRRESAPETFVSSEGATIWVGKNNRQNDDLTTRLAKPGDIWLHAKDMPGSHVVVRGGRFGEQTLLEAAALAAYFSKGRHSGRVPVDYTDVRYVRKPNGAKPGFVVYDHHRTIYAVADESLVRKLARPRDQANPESGGLRR</sequence>
<evidence type="ECO:0000256" key="4">
    <source>
        <dbReference type="ARBA" id="ARBA00022917"/>
    </source>
</evidence>
<dbReference type="Pfam" id="PF05670">
    <property type="entry name" value="NFACT-R_1"/>
    <property type="match status" value="1"/>
</dbReference>
<keyword evidence="3 5" id="KW-0694">RNA-binding</keyword>
<dbReference type="FunFam" id="2.30.310.10:FF:000004">
    <property type="entry name" value="Fibronectin-binding protein A"/>
    <property type="match status" value="1"/>
</dbReference>
<dbReference type="AlphaFoldDB" id="A0A2A6E4P4"/>
<comment type="subunit">
    <text evidence="5">Associates with stalled 50S ribosomal subunits. Binds to RqcP.</text>
</comment>
<reference evidence="7 8" key="1">
    <citation type="submission" date="2016-12" db="EMBL/GenBank/DDBJ databases">
        <title>Candidatus Reconcilibacillus cellulovorans genome.</title>
        <authorList>
            <person name="Kolinko S."/>
            <person name="Wu Y.-W."/>
            <person name="Tachea F."/>
            <person name="Denzel E."/>
            <person name="Hiras J."/>
            <person name="Baecker N."/>
            <person name="Chan L.J."/>
            <person name="Eichorst S.A."/>
            <person name="Frey D."/>
            <person name="Adams P.D."/>
            <person name="Pray T."/>
            <person name="Tanjore D."/>
            <person name="Petzold C.J."/>
            <person name="Gladden J.M."/>
            <person name="Simmons B.A."/>
            <person name="Singer S.W."/>
        </authorList>
    </citation>
    <scope>NUCLEOTIDE SEQUENCE [LARGE SCALE GENOMIC DNA]</scope>
    <source>
        <strain evidence="7">JTherm</strain>
    </source>
</reference>
<comment type="similarity">
    <text evidence="5">Belongs to the NEMF family.</text>
</comment>
<dbReference type="GO" id="GO:1990112">
    <property type="term" value="C:RQC complex"/>
    <property type="evidence" value="ECO:0007669"/>
    <property type="project" value="TreeGrafter"/>
</dbReference>
<evidence type="ECO:0000256" key="1">
    <source>
        <dbReference type="ARBA" id="ARBA00022555"/>
    </source>
</evidence>
<evidence type="ECO:0000256" key="5">
    <source>
        <dbReference type="HAMAP-Rule" id="MF_00844"/>
    </source>
</evidence>
<gene>
    <name evidence="5" type="primary">rqcH</name>
    <name evidence="7" type="ORF">BLM47_01150</name>
</gene>
<feature type="coiled-coil region" evidence="5">
    <location>
        <begin position="278"/>
        <end position="326"/>
    </location>
</feature>
<protein>
    <recommendedName>
        <fullName evidence="5">Rqc2 homolog RqcH</fullName>
        <shortName evidence="5">RqcH</shortName>
    </recommendedName>
</protein>
<dbReference type="Gene3D" id="3.40.970.40">
    <property type="entry name" value="fibrinogen binding protein from staphylococcus aureus domain like"/>
    <property type="match status" value="1"/>
</dbReference>
<dbReference type="Pfam" id="PF05833">
    <property type="entry name" value="NFACT_N"/>
    <property type="match status" value="1"/>
</dbReference>